<keyword evidence="2" id="KW-0472">Membrane</keyword>
<comment type="caution">
    <text evidence="3">The sequence shown here is derived from an EMBL/GenBank/DDBJ whole genome shotgun (WGS) entry which is preliminary data.</text>
</comment>
<feature type="transmembrane region" description="Helical" evidence="2">
    <location>
        <begin position="45"/>
        <end position="67"/>
    </location>
</feature>
<dbReference type="AlphaFoldDB" id="A0A643ED14"/>
<dbReference type="EMBL" id="VZPH01000067">
    <property type="protein sequence ID" value="KAB0555866.1"/>
    <property type="molecule type" value="Genomic_DNA"/>
</dbReference>
<sequence length="198" mass="21591">MTESSVEFGAKDLGGPKNIPPRSSTTPSDDLTNELIRRQRLSRRMALITICVLSLSAMACLGFAMYVGCHFLGVLEKESTADKVQQGSEIAAKIVTNNDISHKGAPAKLFEKQKTEVIDPQGFPVANESLHIKILAPLIPASFSSALAIILFITIARFATNYERAGRENNEKETTEDYGAISVLVQEIGRLIQTLRGK</sequence>
<gene>
    <name evidence="3" type="ORF">F7R07_28460</name>
</gene>
<dbReference type="RefSeq" id="WP_134438782.1">
    <property type="nucleotide sequence ID" value="NZ_CAADLH010000746.1"/>
</dbReference>
<feature type="transmembrane region" description="Helical" evidence="2">
    <location>
        <begin position="134"/>
        <end position="159"/>
    </location>
</feature>
<feature type="region of interest" description="Disordered" evidence="1">
    <location>
        <begin position="10"/>
        <end position="30"/>
    </location>
</feature>
<keyword evidence="2" id="KW-1133">Transmembrane helix</keyword>
<keyword evidence="2" id="KW-0812">Transmembrane</keyword>
<evidence type="ECO:0008006" key="4">
    <source>
        <dbReference type="Google" id="ProtNLM"/>
    </source>
</evidence>
<proteinExistence type="predicted"/>
<name>A0A643ED14_PSEAI</name>
<protein>
    <recommendedName>
        <fullName evidence="4">Transmembrane protein</fullName>
    </recommendedName>
</protein>
<organism evidence="3">
    <name type="scientific">Pseudomonas aeruginosa</name>
    <dbReference type="NCBI Taxonomy" id="287"/>
    <lineage>
        <taxon>Bacteria</taxon>
        <taxon>Pseudomonadati</taxon>
        <taxon>Pseudomonadota</taxon>
        <taxon>Gammaproteobacteria</taxon>
        <taxon>Pseudomonadales</taxon>
        <taxon>Pseudomonadaceae</taxon>
        <taxon>Pseudomonas</taxon>
    </lineage>
</organism>
<evidence type="ECO:0000313" key="3">
    <source>
        <dbReference type="EMBL" id="KAB0555866.1"/>
    </source>
</evidence>
<evidence type="ECO:0000256" key="1">
    <source>
        <dbReference type="SAM" id="MobiDB-lite"/>
    </source>
</evidence>
<accession>A0A643ED14</accession>
<feature type="compositionally biased region" description="Polar residues" evidence="1">
    <location>
        <begin position="21"/>
        <end position="30"/>
    </location>
</feature>
<reference evidence="3" key="1">
    <citation type="submission" date="2019-09" db="EMBL/GenBank/DDBJ databases">
        <title>Draft genome sequences of 48 bacterial type strains from the CCUG.</title>
        <authorList>
            <person name="Tunovic T."/>
            <person name="Pineiro-Iglesias B."/>
            <person name="Unosson C."/>
            <person name="Inganas E."/>
            <person name="Ohlen M."/>
            <person name="Cardew S."/>
            <person name="Jensie-Markopoulos S."/>
            <person name="Salva-Serra F."/>
            <person name="Jaen-Luchoro D."/>
            <person name="Karlsson R."/>
            <person name="Svensson-Stadler L."/>
            <person name="Chun J."/>
            <person name="Moore E."/>
        </authorList>
    </citation>
    <scope>NUCLEOTIDE SEQUENCE</scope>
    <source>
        <strain evidence="3">CCUG 551</strain>
    </source>
</reference>
<evidence type="ECO:0000256" key="2">
    <source>
        <dbReference type="SAM" id="Phobius"/>
    </source>
</evidence>